<dbReference type="PANTHER" id="PTHR43628:SF1">
    <property type="entry name" value="CHITIN SYNTHASE REGULATORY FACTOR 2-RELATED"/>
    <property type="match status" value="1"/>
</dbReference>
<dbReference type="Pfam" id="PF08238">
    <property type="entry name" value="Sel1"/>
    <property type="match status" value="13"/>
</dbReference>
<dbReference type="AlphaFoldDB" id="A0A8H7V7C0"/>
<dbReference type="EMBL" id="JAEPRD010000020">
    <property type="protein sequence ID" value="KAG2208222.1"/>
    <property type="molecule type" value="Genomic_DNA"/>
</dbReference>
<evidence type="ECO:0000313" key="2">
    <source>
        <dbReference type="Proteomes" id="UP000603453"/>
    </source>
</evidence>
<dbReference type="SUPFAM" id="SSF81901">
    <property type="entry name" value="HCP-like"/>
    <property type="match status" value="3"/>
</dbReference>
<comment type="caution">
    <text evidence="1">The sequence shown here is derived from an EMBL/GenBank/DDBJ whole genome shotgun (WGS) entry which is preliminary data.</text>
</comment>
<gene>
    <name evidence="1" type="ORF">INT47_006077</name>
</gene>
<dbReference type="SMART" id="SM00671">
    <property type="entry name" value="SEL1"/>
    <property type="match status" value="13"/>
</dbReference>
<keyword evidence="2" id="KW-1185">Reference proteome</keyword>
<dbReference type="PANTHER" id="PTHR43628">
    <property type="entry name" value="ACTIVATOR OF C KINASE PROTEIN 1-RELATED"/>
    <property type="match status" value="1"/>
</dbReference>
<dbReference type="OrthoDB" id="2384430at2759"/>
<name>A0A8H7V7C0_9FUNG</name>
<evidence type="ECO:0000313" key="1">
    <source>
        <dbReference type="EMBL" id="KAG2208222.1"/>
    </source>
</evidence>
<dbReference type="InterPro" id="IPR011990">
    <property type="entry name" value="TPR-like_helical_dom_sf"/>
</dbReference>
<dbReference type="InterPro" id="IPR006597">
    <property type="entry name" value="Sel1-like"/>
</dbReference>
<dbReference type="Proteomes" id="UP000603453">
    <property type="component" value="Unassembled WGS sequence"/>
</dbReference>
<sequence>MLYDNPKSQYKLGMMYKEGYGVVQDYSKALSWLTKALENGQEIATLLIGLIYYHGGTGVDRNYTKALHWFLEANNFILYEDKSTIRYSASVQYFTALIYQKGYCTSVDYSLALEWFMKAAANGKKSAMYEIGMMYLNGEGVRKQDDLACQWLTRSAELGYLSAQLCLGIFYYETSISCDYKQAMHWFQNAADVYSHRRKKQLKGCYVAQYYIGIIYLRGHGVYVDYELALQWFAKSAKNGYFLGKFELSLMYFKGQGVPKQEKLAVQWLTDLADLGHVESQVELGCIHLQETLTFCDFETAMGWFQKAANNNNNAQAQFNIGWMYRYGLGVEINHEIAFHWIEKSANQGYSMSQNMLGEMYSNGRGTTQDLNEAVLWFRKSLNNDENAIAQYNLAYCYFTGEGVPINEHTALIFLRKSAAQGYSEAQNELGVMHCEGELVEQNYGKGMMWFRKSIEHEKNSSSLCNIGDLYYGGLGVEKDVSLALSYYTRSAKMGNEDAIRILKQLQCTSDTLVNNDNKDINPHVMKSFKINLHNDAYGSDIMQRIIEGIKSFCVEDRHTVMLETEEESTRFFYIEDPSDAMDDIRKESPKFFYVEDTSKFFHVEDMSATFAERKRKGVQFLDL</sequence>
<dbReference type="InterPro" id="IPR052945">
    <property type="entry name" value="Mitotic_Regulator"/>
</dbReference>
<reference evidence="1" key="1">
    <citation type="submission" date="2020-12" db="EMBL/GenBank/DDBJ databases">
        <title>Metabolic potential, ecology and presence of endohyphal bacteria is reflected in genomic diversity of Mucoromycotina.</title>
        <authorList>
            <person name="Muszewska A."/>
            <person name="Okrasinska A."/>
            <person name="Steczkiewicz K."/>
            <person name="Drgas O."/>
            <person name="Orlowska M."/>
            <person name="Perlinska-Lenart U."/>
            <person name="Aleksandrzak-Piekarczyk T."/>
            <person name="Szatraj K."/>
            <person name="Zielenkiewicz U."/>
            <person name="Pilsyk S."/>
            <person name="Malc E."/>
            <person name="Mieczkowski P."/>
            <person name="Kruszewska J.S."/>
            <person name="Biernat P."/>
            <person name="Pawlowska J."/>
        </authorList>
    </citation>
    <scope>NUCLEOTIDE SEQUENCE</scope>
    <source>
        <strain evidence="1">WA0000017839</strain>
    </source>
</reference>
<protein>
    <submittedName>
        <fullName evidence="1">Uncharacterized protein</fullName>
    </submittedName>
</protein>
<proteinExistence type="predicted"/>
<accession>A0A8H7V7C0</accession>
<dbReference type="Gene3D" id="1.25.40.10">
    <property type="entry name" value="Tetratricopeptide repeat domain"/>
    <property type="match status" value="4"/>
</dbReference>
<organism evidence="1 2">
    <name type="scientific">Mucor saturninus</name>
    <dbReference type="NCBI Taxonomy" id="64648"/>
    <lineage>
        <taxon>Eukaryota</taxon>
        <taxon>Fungi</taxon>
        <taxon>Fungi incertae sedis</taxon>
        <taxon>Mucoromycota</taxon>
        <taxon>Mucoromycotina</taxon>
        <taxon>Mucoromycetes</taxon>
        <taxon>Mucorales</taxon>
        <taxon>Mucorineae</taxon>
        <taxon>Mucoraceae</taxon>
        <taxon>Mucor</taxon>
    </lineage>
</organism>